<dbReference type="PROSITE" id="PS00383">
    <property type="entry name" value="TYR_PHOSPHATASE_1"/>
    <property type="match status" value="1"/>
</dbReference>
<organism evidence="2 3">
    <name type="scientific">Symbiodinium microadriaticum</name>
    <name type="common">Dinoflagellate</name>
    <name type="synonym">Zooxanthella microadriatica</name>
    <dbReference type="NCBI Taxonomy" id="2951"/>
    <lineage>
        <taxon>Eukaryota</taxon>
        <taxon>Sar</taxon>
        <taxon>Alveolata</taxon>
        <taxon>Dinophyceae</taxon>
        <taxon>Suessiales</taxon>
        <taxon>Symbiodiniaceae</taxon>
        <taxon>Symbiodinium</taxon>
    </lineage>
</organism>
<sequence>MGSSLNQGPFLRSPIEYGTPPIKKALFAHWPEVSAFVRSAPVLLFHCQAGVNRSASLALAAYAVRESKTLLASVRDMMAERPGILKNWHFNRSLVKCLRDEGLLGSAEDVEVLRHEVAAYEQQVGFPKH</sequence>
<dbReference type="SUPFAM" id="SSF52799">
    <property type="entry name" value="(Phosphotyrosine protein) phosphatases II"/>
    <property type="match status" value="1"/>
</dbReference>
<dbReference type="InterPro" id="IPR000387">
    <property type="entry name" value="Tyr_Pase_dom"/>
</dbReference>
<evidence type="ECO:0000259" key="1">
    <source>
        <dbReference type="PROSITE" id="PS50056"/>
    </source>
</evidence>
<name>A0A1Q9E005_SYMMI</name>
<dbReference type="Proteomes" id="UP000186817">
    <property type="component" value="Unassembled WGS sequence"/>
</dbReference>
<feature type="domain" description="Tyrosine specific protein phosphatases" evidence="1">
    <location>
        <begin position="38"/>
        <end position="87"/>
    </location>
</feature>
<dbReference type="Gene3D" id="3.90.190.10">
    <property type="entry name" value="Protein tyrosine phosphatase superfamily"/>
    <property type="match status" value="1"/>
</dbReference>
<proteinExistence type="predicted"/>
<keyword evidence="3" id="KW-1185">Reference proteome</keyword>
<reference evidence="2 3" key="1">
    <citation type="submission" date="2016-02" db="EMBL/GenBank/DDBJ databases">
        <title>Genome analysis of coral dinoflagellate symbionts highlights evolutionary adaptations to a symbiotic lifestyle.</title>
        <authorList>
            <person name="Aranda M."/>
            <person name="Li Y."/>
            <person name="Liew Y.J."/>
            <person name="Baumgarten S."/>
            <person name="Simakov O."/>
            <person name="Wilson M."/>
            <person name="Piel J."/>
            <person name="Ashoor H."/>
            <person name="Bougouffa S."/>
            <person name="Bajic V.B."/>
            <person name="Ryu T."/>
            <person name="Ravasi T."/>
            <person name="Bayer T."/>
            <person name="Micklem G."/>
            <person name="Kim H."/>
            <person name="Bhak J."/>
            <person name="Lajeunesse T.C."/>
            <person name="Voolstra C.R."/>
        </authorList>
    </citation>
    <scope>NUCLEOTIDE SEQUENCE [LARGE SCALE GENOMIC DNA]</scope>
    <source>
        <strain evidence="2 3">CCMP2467</strain>
    </source>
</reference>
<dbReference type="PROSITE" id="PS50056">
    <property type="entry name" value="TYR_PHOSPHATASE_2"/>
    <property type="match status" value="1"/>
</dbReference>
<dbReference type="InterPro" id="IPR016130">
    <property type="entry name" value="Tyr_Pase_AS"/>
</dbReference>
<protein>
    <recommendedName>
        <fullName evidence="1">Tyrosine specific protein phosphatases domain-containing protein</fullName>
    </recommendedName>
</protein>
<evidence type="ECO:0000313" key="3">
    <source>
        <dbReference type="Proteomes" id="UP000186817"/>
    </source>
</evidence>
<dbReference type="InterPro" id="IPR029021">
    <property type="entry name" value="Prot-tyrosine_phosphatase-like"/>
</dbReference>
<comment type="caution">
    <text evidence="2">The sequence shown here is derived from an EMBL/GenBank/DDBJ whole genome shotgun (WGS) entry which is preliminary data.</text>
</comment>
<accession>A0A1Q9E005</accession>
<gene>
    <name evidence="2" type="ORF">AK812_SmicGene16584</name>
</gene>
<dbReference type="OrthoDB" id="10252009at2759"/>
<dbReference type="AlphaFoldDB" id="A0A1Q9E005"/>
<dbReference type="EMBL" id="LSRX01000318">
    <property type="protein sequence ID" value="OLQ00727.1"/>
    <property type="molecule type" value="Genomic_DNA"/>
</dbReference>
<evidence type="ECO:0000313" key="2">
    <source>
        <dbReference type="EMBL" id="OLQ00727.1"/>
    </source>
</evidence>